<name>A0AA35LPV3_9HYPO</name>
<accession>A0AA35LPV3</accession>
<keyword evidence="1" id="KW-1133">Transmembrane helix</keyword>
<evidence type="ECO:0000313" key="2">
    <source>
        <dbReference type="EMBL" id="CAI6018897.1"/>
    </source>
</evidence>
<evidence type="ECO:0000313" key="3">
    <source>
        <dbReference type="Proteomes" id="UP001160390"/>
    </source>
</evidence>
<keyword evidence="3" id="KW-1185">Reference proteome</keyword>
<protein>
    <submittedName>
        <fullName evidence="2">Uncharacterized protein</fullName>
    </submittedName>
</protein>
<proteinExistence type="predicted"/>
<dbReference type="InterPro" id="IPR021840">
    <property type="entry name" value="DUF3433"/>
</dbReference>
<keyword evidence="1" id="KW-0812">Transmembrane</keyword>
<evidence type="ECO:0000256" key="1">
    <source>
        <dbReference type="SAM" id="Phobius"/>
    </source>
</evidence>
<feature type="transmembrane region" description="Helical" evidence="1">
    <location>
        <begin position="157"/>
        <end position="182"/>
    </location>
</feature>
<comment type="caution">
    <text evidence="2">The sequence shown here is derived from an EMBL/GenBank/DDBJ whole genome shotgun (WGS) entry which is preliminary data.</text>
</comment>
<gene>
    <name evidence="2" type="ORF">CCHLO57077_00015127</name>
</gene>
<organism evidence="2 3">
    <name type="scientific">Clonostachys chloroleuca</name>
    <dbReference type="NCBI Taxonomy" id="1926264"/>
    <lineage>
        <taxon>Eukaryota</taxon>
        <taxon>Fungi</taxon>
        <taxon>Dikarya</taxon>
        <taxon>Ascomycota</taxon>
        <taxon>Pezizomycotina</taxon>
        <taxon>Sordariomycetes</taxon>
        <taxon>Hypocreomycetidae</taxon>
        <taxon>Hypocreales</taxon>
        <taxon>Bionectriaceae</taxon>
        <taxon>Clonostachys</taxon>
    </lineage>
</organism>
<reference evidence="2" key="1">
    <citation type="submission" date="2023-01" db="EMBL/GenBank/DDBJ databases">
        <authorList>
            <person name="Piombo E."/>
        </authorList>
    </citation>
    <scope>NUCLEOTIDE SEQUENCE</scope>
</reference>
<feature type="transmembrane region" description="Helical" evidence="1">
    <location>
        <begin position="46"/>
        <end position="67"/>
    </location>
</feature>
<keyword evidence="1" id="KW-0472">Membrane</keyword>
<feature type="non-terminal residue" evidence="2">
    <location>
        <position position="426"/>
    </location>
</feature>
<dbReference type="Proteomes" id="UP001160390">
    <property type="component" value="Unassembled WGS sequence"/>
</dbReference>
<dbReference type="AlphaFoldDB" id="A0AA35LPV3"/>
<dbReference type="EMBL" id="CABFNP030000456">
    <property type="protein sequence ID" value="CAI6018897.1"/>
    <property type="molecule type" value="Genomic_DNA"/>
</dbReference>
<sequence length="426" mass="48644">MNSTLANPTVDDFGAITPVERGALKDSEAHRESVPIWQPFWLRKSVLVGFLCWFLCCTITLLILLLLSNRDGGIGSANQELGCLYRFARLQECTDAVFKVFTLVAVLLSRVELQVLRYYPWALIQYSDSCNPKAYHLNYSSTILPMVLFRSFQRKHVLVALIISSLIILRIQIVLSPALFLWGPQQRSQPASVEIFDSFDISAAPDEAGPEFIYNQHAVEQFDMELPFGIAKNGAYQTFEIRNQGNTTRGTFDKPLKVIVDGLFIDMKCLSMIDYHTTVVYVPDYHNATTFNITIDFEFESCDPPVRDYVNYLRMKYEDPIPIWWAKTFEQPPCPLLPQENKQLAYFDQCTAMICSSTAGLSKVEFFDDGFITNLTVIPDQTFILVKSDLWHMMGNSLSATVEDQTPVYRTKDGLQYVKFVNKLRK</sequence>
<dbReference type="Pfam" id="PF11915">
    <property type="entry name" value="DUF3433"/>
    <property type="match status" value="1"/>
</dbReference>